<accession>A0A6J7HBL0</accession>
<dbReference type="Gene3D" id="3.50.30.50">
    <property type="entry name" value="Putative cyclase"/>
    <property type="match status" value="1"/>
</dbReference>
<dbReference type="AlphaFoldDB" id="A0A6J7HBL0"/>
<proteinExistence type="predicted"/>
<evidence type="ECO:0000313" key="1">
    <source>
        <dbReference type="EMBL" id="CAB4916286.1"/>
    </source>
</evidence>
<name>A0A6J7HBL0_9ZZZZ</name>
<dbReference type="PANTHER" id="PTHR31118">
    <property type="entry name" value="CYCLASE-LIKE PROTEIN 2"/>
    <property type="match status" value="1"/>
</dbReference>
<dbReference type="EMBL" id="CAFBMS010000027">
    <property type="protein sequence ID" value="CAB4916286.1"/>
    <property type="molecule type" value="Genomic_DNA"/>
</dbReference>
<dbReference type="Pfam" id="PF04199">
    <property type="entry name" value="Cyclase"/>
    <property type="match status" value="1"/>
</dbReference>
<dbReference type="GO" id="GO:0019441">
    <property type="term" value="P:L-tryptophan catabolic process to kynurenine"/>
    <property type="evidence" value="ECO:0007669"/>
    <property type="project" value="InterPro"/>
</dbReference>
<dbReference type="SUPFAM" id="SSF102198">
    <property type="entry name" value="Putative cyclase"/>
    <property type="match status" value="1"/>
</dbReference>
<protein>
    <submittedName>
        <fullName evidence="1">Unannotated protein</fullName>
    </submittedName>
</protein>
<organism evidence="1">
    <name type="scientific">freshwater metagenome</name>
    <dbReference type="NCBI Taxonomy" id="449393"/>
    <lineage>
        <taxon>unclassified sequences</taxon>
        <taxon>metagenomes</taxon>
        <taxon>ecological metagenomes</taxon>
    </lineage>
</organism>
<dbReference type="InterPro" id="IPR037175">
    <property type="entry name" value="KFase_sf"/>
</dbReference>
<sequence>MSLTEITQALAKSDIYDLEHTRRIGDPIFPAHWPGFVYTLHRRHEVFEGQKRTSASGMLVMAEHSGTHIDALSHQAIEMEMAGLVKVTSKNQTERGFLELGVETIKPILRRGVLIDVAASKGVKQLDARYMISESDLKEAATKFGVSLQEGDCVLVRTGWAQNFGDATGYLQAPGVDASGARWLAQFKPFLCGADNMAFDFPEHIDPELGMLPCHSILIVKNSIYIVENLNLEELSSNSAYEFTFICLPLKLNGVTGSPVRPLAIVPRK</sequence>
<reference evidence="1" key="1">
    <citation type="submission" date="2020-05" db="EMBL/GenBank/DDBJ databases">
        <authorList>
            <person name="Chiriac C."/>
            <person name="Salcher M."/>
            <person name="Ghai R."/>
            <person name="Kavagutti S V."/>
        </authorList>
    </citation>
    <scope>NUCLEOTIDE SEQUENCE</scope>
</reference>
<dbReference type="GO" id="GO:0004061">
    <property type="term" value="F:arylformamidase activity"/>
    <property type="evidence" value="ECO:0007669"/>
    <property type="project" value="InterPro"/>
</dbReference>
<gene>
    <name evidence="1" type="ORF">UFOPK3614_00610</name>
</gene>
<dbReference type="PANTHER" id="PTHR31118:SF12">
    <property type="entry name" value="CYCLASE-LIKE PROTEIN 2"/>
    <property type="match status" value="1"/>
</dbReference>
<dbReference type="InterPro" id="IPR007325">
    <property type="entry name" value="KFase/CYL"/>
</dbReference>